<dbReference type="Proteomes" id="UP000054302">
    <property type="component" value="Unassembled WGS sequence"/>
</dbReference>
<protein>
    <submittedName>
        <fullName evidence="2">Uncharacterized protein</fullName>
    </submittedName>
</protein>
<evidence type="ECO:0000313" key="3">
    <source>
        <dbReference type="Proteomes" id="UP000054302"/>
    </source>
</evidence>
<keyword evidence="3" id="KW-1185">Reference proteome</keyword>
<feature type="compositionally biased region" description="Basic and acidic residues" evidence="1">
    <location>
        <begin position="201"/>
        <end position="211"/>
    </location>
</feature>
<organism evidence="2 3">
    <name type="scientific">Exophiala mesophila</name>
    <name type="common">Black yeast-like fungus</name>
    <dbReference type="NCBI Taxonomy" id="212818"/>
    <lineage>
        <taxon>Eukaryota</taxon>
        <taxon>Fungi</taxon>
        <taxon>Dikarya</taxon>
        <taxon>Ascomycota</taxon>
        <taxon>Pezizomycotina</taxon>
        <taxon>Eurotiomycetes</taxon>
        <taxon>Chaetothyriomycetidae</taxon>
        <taxon>Chaetothyriales</taxon>
        <taxon>Herpotrichiellaceae</taxon>
        <taxon>Exophiala</taxon>
    </lineage>
</organism>
<dbReference type="RefSeq" id="XP_016226708.1">
    <property type="nucleotide sequence ID" value="XM_016367190.1"/>
</dbReference>
<sequence>MEDFSQSRGDDDLFDDEIIPFEAPPSPKPAVAQPTSQSQPQPSQPPPPRESIPATSAPTSRPVNESSLPGFRNKNNHGGRDAPPQSGRGGATSKTRGLMDSRWATNSTKSTQQQSTPSSKEKEVPPQPPTEPQQPVVGEEETTTTPSAGQNPPTTTTTTTEPSTQDPAQKPRPPAVRGDRTATGGVRKPKLTEEQLTARLAEAKERSESRAAAHARAQADAASFQERERLAEEKRAHERAERKVMDNEREKHRQRKMAVMGGREWDAGKNEEDFRESGRGGGRRGFKDGFTPQQQFDSERDDLRQYEWNDDRGRGQGRGRGRGRGGRGVGGGGGRGGGGRGGGRGGFGQDDTPFQNRPDVSADTEFPALPGSGSGSSQPRVAKETPATATKDTPNPRRWATDGLQSPGEGGGGGSWAEQVESSEAAASVQS</sequence>
<dbReference type="GeneID" id="27320664"/>
<feature type="compositionally biased region" description="Low complexity" evidence="1">
    <location>
        <begin position="107"/>
        <end position="118"/>
    </location>
</feature>
<name>A0A0D1ZME8_EXOME</name>
<evidence type="ECO:0000313" key="2">
    <source>
        <dbReference type="EMBL" id="KIV95134.1"/>
    </source>
</evidence>
<dbReference type="HOGENOM" id="CLU_043406_0_0_1"/>
<reference evidence="2 3" key="1">
    <citation type="submission" date="2015-01" db="EMBL/GenBank/DDBJ databases">
        <title>The Genome Sequence of Exophiala mesophila CBS40295.</title>
        <authorList>
            <consortium name="The Broad Institute Genomics Platform"/>
            <person name="Cuomo C."/>
            <person name="de Hoog S."/>
            <person name="Gorbushina A."/>
            <person name="Stielow B."/>
            <person name="Teixiera M."/>
            <person name="Abouelleil A."/>
            <person name="Chapman S.B."/>
            <person name="Priest M."/>
            <person name="Young S.K."/>
            <person name="Wortman J."/>
            <person name="Nusbaum C."/>
            <person name="Birren B."/>
        </authorList>
    </citation>
    <scope>NUCLEOTIDE SEQUENCE [LARGE SCALE GENOMIC DNA]</scope>
    <source>
        <strain evidence="2 3">CBS 40295</strain>
    </source>
</reference>
<feature type="compositionally biased region" description="Basic and acidic residues" evidence="1">
    <location>
        <begin position="297"/>
        <end position="314"/>
    </location>
</feature>
<dbReference type="OMA" id="PFAQTAS"/>
<feature type="compositionally biased region" description="Basic residues" evidence="1">
    <location>
        <begin position="315"/>
        <end position="325"/>
    </location>
</feature>
<dbReference type="EMBL" id="KN847521">
    <property type="protein sequence ID" value="KIV95134.1"/>
    <property type="molecule type" value="Genomic_DNA"/>
</dbReference>
<feature type="compositionally biased region" description="Low complexity" evidence="1">
    <location>
        <begin position="417"/>
        <end position="431"/>
    </location>
</feature>
<feature type="compositionally biased region" description="Basic and acidic residues" evidence="1">
    <location>
        <begin position="263"/>
        <end position="278"/>
    </location>
</feature>
<feature type="compositionally biased region" description="Polar residues" evidence="1">
    <location>
        <begin position="53"/>
        <end position="67"/>
    </location>
</feature>
<dbReference type="VEuPathDB" id="FungiDB:PV10_02819"/>
<evidence type="ECO:0000256" key="1">
    <source>
        <dbReference type="SAM" id="MobiDB-lite"/>
    </source>
</evidence>
<dbReference type="OrthoDB" id="2402960at2759"/>
<feature type="compositionally biased region" description="Basic and acidic residues" evidence="1">
    <location>
        <begin position="225"/>
        <end position="251"/>
    </location>
</feature>
<accession>A0A0D1ZME8</accession>
<feature type="compositionally biased region" description="Low complexity" evidence="1">
    <location>
        <begin position="212"/>
        <end position="223"/>
    </location>
</feature>
<feature type="region of interest" description="Disordered" evidence="1">
    <location>
        <begin position="1"/>
        <end position="431"/>
    </location>
</feature>
<dbReference type="STRING" id="212818.A0A0D1ZME8"/>
<feature type="compositionally biased region" description="Gly residues" evidence="1">
    <location>
        <begin position="326"/>
        <end position="348"/>
    </location>
</feature>
<gene>
    <name evidence="2" type="ORF">PV10_02819</name>
</gene>
<dbReference type="AlphaFoldDB" id="A0A0D1ZME8"/>
<proteinExistence type="predicted"/>